<dbReference type="PANTHER" id="PTHR42847:SF8">
    <property type="entry name" value="CONSERVED PROTEIN"/>
    <property type="match status" value="1"/>
</dbReference>
<keyword evidence="3" id="KW-0560">Oxidoreductase</keyword>
<dbReference type="Proteomes" id="UP000886632">
    <property type="component" value="Unassembled WGS sequence"/>
</dbReference>
<dbReference type="GO" id="GO:0046306">
    <property type="term" value="P:alkanesulfonate catabolic process"/>
    <property type="evidence" value="ECO:0007669"/>
    <property type="project" value="TreeGrafter"/>
</dbReference>
<dbReference type="PANTHER" id="PTHR42847">
    <property type="entry name" value="ALKANESULFONATE MONOOXYGENASE"/>
    <property type="match status" value="1"/>
</dbReference>
<comment type="caution">
    <text evidence="6">The sequence shown here is derived from an EMBL/GenBank/DDBJ whole genome shotgun (WGS) entry which is preliminary data.</text>
</comment>
<accession>A0A9D7T4L9</accession>
<dbReference type="AlphaFoldDB" id="A0A9D7T4L9"/>
<dbReference type="InterPro" id="IPR011251">
    <property type="entry name" value="Luciferase-like_dom"/>
</dbReference>
<dbReference type="InterPro" id="IPR050172">
    <property type="entry name" value="SsuD_RutA_monooxygenase"/>
</dbReference>
<sequence>MPASAGDPRPARVAVQIAPQHAPYAVLRDTCVAMEELGVDAVLTWDHFFPLSGDPDGMHFEAWTLLAAWAEATERVQLGVLVSAMSYRNPNLLADMARTVDHISAGRLILGIGAGWFERDYVDYGFDFGTPGSRLDALARDLPVLKDRWTRLNPLPTRAIPVLVGGGGERKTLRITAEHADIWHGFGDPATIRHKHLVLDEWCDRVGRDPLAIERSAGVAYTPARLPEDATLDFAGQAQALFEVGTRLFTISLTTPPYDLGPIREVLAWRDAVNAPRAADQGSPTSLPV</sequence>
<dbReference type="SUPFAM" id="SSF51679">
    <property type="entry name" value="Bacterial luciferase-like"/>
    <property type="match status" value="1"/>
</dbReference>
<dbReference type="EMBL" id="JADKGK010000004">
    <property type="protein sequence ID" value="MBL0002572.1"/>
    <property type="molecule type" value="Genomic_DNA"/>
</dbReference>
<keyword evidence="4" id="KW-0503">Monooxygenase</keyword>
<keyword evidence="1" id="KW-0285">Flavoprotein</keyword>
<feature type="domain" description="Luciferase-like" evidence="5">
    <location>
        <begin position="17"/>
        <end position="232"/>
    </location>
</feature>
<organism evidence="6 7">
    <name type="scientific">Candidatus Phosphoribacter hodrii</name>
    <dbReference type="NCBI Taxonomy" id="2953743"/>
    <lineage>
        <taxon>Bacteria</taxon>
        <taxon>Bacillati</taxon>
        <taxon>Actinomycetota</taxon>
        <taxon>Actinomycetes</taxon>
        <taxon>Micrococcales</taxon>
        <taxon>Dermatophilaceae</taxon>
        <taxon>Candidatus Phosphoribacter</taxon>
    </lineage>
</organism>
<reference evidence="6" key="1">
    <citation type="submission" date="2020-10" db="EMBL/GenBank/DDBJ databases">
        <title>Connecting structure to function with the recovery of over 1000 high-quality activated sludge metagenome-assembled genomes encoding full-length rRNA genes using long-read sequencing.</title>
        <authorList>
            <person name="Singleton C.M."/>
            <person name="Petriglieri F."/>
            <person name="Kristensen J.M."/>
            <person name="Kirkegaard R.H."/>
            <person name="Michaelsen T.Y."/>
            <person name="Andersen M.H."/>
            <person name="Karst S.M."/>
            <person name="Dueholm M.S."/>
            <person name="Nielsen P.H."/>
            <person name="Albertsen M."/>
        </authorList>
    </citation>
    <scope>NUCLEOTIDE SEQUENCE</scope>
    <source>
        <strain evidence="6">Ribe_18-Q3-R11-54_MAXAC.001</strain>
    </source>
</reference>
<evidence type="ECO:0000256" key="4">
    <source>
        <dbReference type="ARBA" id="ARBA00023033"/>
    </source>
</evidence>
<evidence type="ECO:0000313" key="7">
    <source>
        <dbReference type="Proteomes" id="UP000886632"/>
    </source>
</evidence>
<dbReference type="NCBIfam" id="TIGR03856">
    <property type="entry name" value="F420_MSMEG_2906"/>
    <property type="match status" value="1"/>
</dbReference>
<dbReference type="InterPro" id="IPR036661">
    <property type="entry name" value="Luciferase-like_sf"/>
</dbReference>
<protein>
    <submittedName>
        <fullName evidence="6">LLM class F420-dependent oxidoreductase</fullName>
    </submittedName>
</protein>
<gene>
    <name evidence="6" type="ORF">IPP00_00745</name>
</gene>
<dbReference type="Pfam" id="PF00296">
    <property type="entry name" value="Bac_luciferase"/>
    <property type="match status" value="1"/>
</dbReference>
<evidence type="ECO:0000256" key="2">
    <source>
        <dbReference type="ARBA" id="ARBA00022643"/>
    </source>
</evidence>
<evidence type="ECO:0000313" key="6">
    <source>
        <dbReference type="EMBL" id="MBL0002572.1"/>
    </source>
</evidence>
<name>A0A9D7T4L9_9MICO</name>
<dbReference type="Gene3D" id="3.20.20.30">
    <property type="entry name" value="Luciferase-like domain"/>
    <property type="match status" value="1"/>
</dbReference>
<evidence type="ECO:0000256" key="3">
    <source>
        <dbReference type="ARBA" id="ARBA00023002"/>
    </source>
</evidence>
<evidence type="ECO:0000259" key="5">
    <source>
        <dbReference type="Pfam" id="PF00296"/>
    </source>
</evidence>
<dbReference type="InterPro" id="IPR022480">
    <property type="entry name" value="F420_MSMEG2906"/>
</dbReference>
<proteinExistence type="predicted"/>
<keyword evidence="2" id="KW-0288">FMN</keyword>
<evidence type="ECO:0000256" key="1">
    <source>
        <dbReference type="ARBA" id="ARBA00022630"/>
    </source>
</evidence>
<dbReference type="GO" id="GO:0008726">
    <property type="term" value="F:alkanesulfonate monooxygenase activity"/>
    <property type="evidence" value="ECO:0007669"/>
    <property type="project" value="TreeGrafter"/>
</dbReference>